<dbReference type="EMBL" id="BGZK01003875">
    <property type="protein sequence ID" value="GBP05216.1"/>
    <property type="molecule type" value="Genomic_DNA"/>
</dbReference>
<dbReference type="AlphaFoldDB" id="A0A4C1STH2"/>
<evidence type="ECO:0000313" key="2">
    <source>
        <dbReference type="Proteomes" id="UP000299102"/>
    </source>
</evidence>
<comment type="caution">
    <text evidence="1">The sequence shown here is derived from an EMBL/GenBank/DDBJ whole genome shotgun (WGS) entry which is preliminary data.</text>
</comment>
<reference evidence="1 2" key="1">
    <citation type="journal article" date="2019" name="Commun. Biol.">
        <title>The bagworm genome reveals a unique fibroin gene that provides high tensile strength.</title>
        <authorList>
            <person name="Kono N."/>
            <person name="Nakamura H."/>
            <person name="Ohtoshi R."/>
            <person name="Tomita M."/>
            <person name="Numata K."/>
            <person name="Arakawa K."/>
        </authorList>
    </citation>
    <scope>NUCLEOTIDE SEQUENCE [LARGE SCALE GENOMIC DNA]</scope>
</reference>
<protein>
    <submittedName>
        <fullName evidence="1">Uncharacterized protein</fullName>
    </submittedName>
</protein>
<accession>A0A4C1STH2</accession>
<dbReference type="Proteomes" id="UP000299102">
    <property type="component" value="Unassembled WGS sequence"/>
</dbReference>
<keyword evidence="2" id="KW-1185">Reference proteome</keyword>
<gene>
    <name evidence="1" type="ORF">EVAR_70232_1</name>
</gene>
<sequence length="134" mass="15864">MQESRRRIVQIYQRSALKETNVFARCRRMQRASLRGRCSFQCLLRNDELSTGAKKRLRIIEDAEHVFFLYLCFNVLRNILEAALKEKIRPETTVEITLLSKAATTIANVQHVHSRWWSSKTSAIERQRMKNKRN</sequence>
<name>A0A4C1STH2_EUMVA</name>
<proteinExistence type="predicted"/>
<organism evidence="1 2">
    <name type="scientific">Eumeta variegata</name>
    <name type="common">Bagworm moth</name>
    <name type="synonym">Eumeta japonica</name>
    <dbReference type="NCBI Taxonomy" id="151549"/>
    <lineage>
        <taxon>Eukaryota</taxon>
        <taxon>Metazoa</taxon>
        <taxon>Ecdysozoa</taxon>
        <taxon>Arthropoda</taxon>
        <taxon>Hexapoda</taxon>
        <taxon>Insecta</taxon>
        <taxon>Pterygota</taxon>
        <taxon>Neoptera</taxon>
        <taxon>Endopterygota</taxon>
        <taxon>Lepidoptera</taxon>
        <taxon>Glossata</taxon>
        <taxon>Ditrysia</taxon>
        <taxon>Tineoidea</taxon>
        <taxon>Psychidae</taxon>
        <taxon>Oiketicinae</taxon>
        <taxon>Eumeta</taxon>
    </lineage>
</organism>
<evidence type="ECO:0000313" key="1">
    <source>
        <dbReference type="EMBL" id="GBP05216.1"/>
    </source>
</evidence>